<sequence length="332" mass="37292">MSIKIKNIKYYHPKTSYSNEYFLKHFSEQNVDISGLLNVTGRDQRYISEDFHENSLTMAIEACNKVISTANIDVQDINLVVFVSSTPEYLSPTNAVKIHDALGLSKNANAYDMNGNCSGMIIAMDQVCRTMKSNNRIKYSLLVGSDLSFRYSRRSEPITYANFGESACAVLLENTDDNISDFIDSSSYVDSSLNCYIKFPHDGFSKILPIDGDTPKDNRLIEWLDFNTDDAFASSVDSINEILGRNNLTKDDVKLYCLSQFAKKNIDMIRETLEEPEHKFPFVGDRFGYTSVTSPFMALADSVSNGNLKRGDYVILWTVGAGVVASCILLRY</sequence>
<dbReference type="GO" id="GO:0006633">
    <property type="term" value="P:fatty acid biosynthetic process"/>
    <property type="evidence" value="ECO:0007669"/>
    <property type="project" value="InterPro"/>
</dbReference>
<dbReference type="PANTHER" id="PTHR34069">
    <property type="entry name" value="3-OXOACYL-[ACYL-CARRIER-PROTEIN] SYNTHASE 3"/>
    <property type="match status" value="1"/>
</dbReference>
<name>A0A0C1U3C9_9CLOT</name>
<evidence type="ECO:0000313" key="7">
    <source>
        <dbReference type="Proteomes" id="UP000031366"/>
    </source>
</evidence>
<dbReference type="Pfam" id="PF08545">
    <property type="entry name" value="ACP_syn_III"/>
    <property type="match status" value="1"/>
</dbReference>
<dbReference type="InterPro" id="IPR013747">
    <property type="entry name" value="ACP_syn_III_C"/>
</dbReference>
<dbReference type="Pfam" id="PF08541">
    <property type="entry name" value="ACP_syn_III_C"/>
    <property type="match status" value="1"/>
</dbReference>
<organism evidence="6 7">
    <name type="scientific">Clostridium argentinense CDC 2741</name>
    <dbReference type="NCBI Taxonomy" id="1418104"/>
    <lineage>
        <taxon>Bacteria</taxon>
        <taxon>Bacillati</taxon>
        <taxon>Bacillota</taxon>
        <taxon>Clostridia</taxon>
        <taxon>Eubacteriales</taxon>
        <taxon>Clostridiaceae</taxon>
        <taxon>Clostridium</taxon>
    </lineage>
</organism>
<keyword evidence="2" id="KW-0012">Acyltransferase</keyword>
<dbReference type="CDD" id="cd00830">
    <property type="entry name" value="KAS_III"/>
    <property type="match status" value="1"/>
</dbReference>
<dbReference type="OrthoDB" id="1704808at2"/>
<proteinExistence type="predicted"/>
<dbReference type="SUPFAM" id="SSF53901">
    <property type="entry name" value="Thiolase-like"/>
    <property type="match status" value="1"/>
</dbReference>
<dbReference type="EMBL" id="AYSO01000018">
    <property type="protein sequence ID" value="KIE45968.1"/>
    <property type="molecule type" value="Genomic_DNA"/>
</dbReference>
<protein>
    <submittedName>
        <fullName evidence="6">FAE1/Type III polyketide synthase-like family protein</fullName>
    </submittedName>
</protein>
<dbReference type="GO" id="GO:0004315">
    <property type="term" value="F:3-oxoacyl-[acyl-carrier-protein] synthase activity"/>
    <property type="evidence" value="ECO:0007669"/>
    <property type="project" value="InterPro"/>
</dbReference>
<keyword evidence="3" id="KW-1133">Transmembrane helix</keyword>
<reference evidence="6 7" key="1">
    <citation type="journal article" date="2015" name="Infect. Genet. Evol.">
        <title>Genomic sequences of six botulinum neurotoxin-producing strains representing three clostridial species illustrate the mobility and diversity of botulinum neurotoxin genes.</title>
        <authorList>
            <person name="Smith T.J."/>
            <person name="Hill K.K."/>
            <person name="Xie G."/>
            <person name="Foley B.T."/>
            <person name="Williamson C.H."/>
            <person name="Foster J.T."/>
            <person name="Johnson S.L."/>
            <person name="Chertkov O."/>
            <person name="Teshima H."/>
            <person name="Gibbons H.S."/>
            <person name="Johnsky L.A."/>
            <person name="Karavis M.A."/>
            <person name="Smith L.A."/>
        </authorList>
    </citation>
    <scope>NUCLEOTIDE SEQUENCE [LARGE SCALE GENOMIC DNA]</scope>
    <source>
        <strain evidence="6 7">CDC 2741</strain>
    </source>
</reference>
<keyword evidence="3" id="KW-0812">Transmembrane</keyword>
<keyword evidence="1" id="KW-0808">Transferase</keyword>
<keyword evidence="7" id="KW-1185">Reference proteome</keyword>
<dbReference type="InterPro" id="IPR016039">
    <property type="entry name" value="Thiolase-like"/>
</dbReference>
<evidence type="ECO:0000313" key="6">
    <source>
        <dbReference type="EMBL" id="KIE45968.1"/>
    </source>
</evidence>
<evidence type="ECO:0000256" key="3">
    <source>
        <dbReference type="SAM" id="Phobius"/>
    </source>
</evidence>
<feature type="transmembrane region" description="Helical" evidence="3">
    <location>
        <begin position="313"/>
        <end position="330"/>
    </location>
</feature>
<evidence type="ECO:0000259" key="4">
    <source>
        <dbReference type="Pfam" id="PF08541"/>
    </source>
</evidence>
<evidence type="ECO:0000256" key="1">
    <source>
        <dbReference type="ARBA" id="ARBA00022679"/>
    </source>
</evidence>
<dbReference type="AlphaFoldDB" id="A0A0C1U3C9"/>
<dbReference type="InterPro" id="IPR013751">
    <property type="entry name" value="ACP_syn_III_N"/>
</dbReference>
<feature type="domain" description="Beta-ketoacyl-[acyl-carrier-protein] synthase III C-terminal" evidence="4">
    <location>
        <begin position="244"/>
        <end position="332"/>
    </location>
</feature>
<dbReference type="PANTHER" id="PTHR34069:SF2">
    <property type="entry name" value="BETA-KETOACYL-[ACYL-CARRIER-PROTEIN] SYNTHASE III"/>
    <property type="match status" value="1"/>
</dbReference>
<accession>A0A0C1U3C9</accession>
<comment type="caution">
    <text evidence="6">The sequence shown here is derived from an EMBL/GenBank/DDBJ whole genome shotgun (WGS) entry which is preliminary data.</text>
</comment>
<feature type="domain" description="Beta-ketoacyl-[acyl-carrier-protein] synthase III N-terminal" evidence="5">
    <location>
        <begin position="111"/>
        <end position="188"/>
    </location>
</feature>
<evidence type="ECO:0000259" key="5">
    <source>
        <dbReference type="Pfam" id="PF08545"/>
    </source>
</evidence>
<evidence type="ECO:0000256" key="2">
    <source>
        <dbReference type="ARBA" id="ARBA00023315"/>
    </source>
</evidence>
<keyword evidence="3" id="KW-0472">Membrane</keyword>
<dbReference type="Gene3D" id="3.40.47.10">
    <property type="match status" value="2"/>
</dbReference>
<dbReference type="Proteomes" id="UP000031366">
    <property type="component" value="Unassembled WGS sequence"/>
</dbReference>
<dbReference type="FunFam" id="3.40.47.10:FF:000156">
    <property type="match status" value="1"/>
</dbReference>
<dbReference type="STRING" id="29341.RSJ17_02040"/>
<dbReference type="GO" id="GO:0044550">
    <property type="term" value="P:secondary metabolite biosynthetic process"/>
    <property type="evidence" value="ECO:0007669"/>
    <property type="project" value="TreeGrafter"/>
</dbReference>
<dbReference type="RefSeq" id="WP_039634606.1">
    <property type="nucleotide sequence ID" value="NZ_AYSO01000018.1"/>
</dbReference>
<gene>
    <name evidence="6" type="ORF">U732_2322</name>
</gene>